<gene>
    <name evidence="2" type="ORF">ZT3D7_G11698</name>
</gene>
<feature type="chain" id="PRO_5012237026" evidence="1">
    <location>
        <begin position="22"/>
        <end position="115"/>
    </location>
</feature>
<evidence type="ECO:0000256" key="1">
    <source>
        <dbReference type="SAM" id="SignalP"/>
    </source>
</evidence>
<evidence type="ECO:0000313" key="2">
    <source>
        <dbReference type="EMBL" id="SMQ56543.1"/>
    </source>
</evidence>
<feature type="signal peptide" evidence="1">
    <location>
        <begin position="1"/>
        <end position="21"/>
    </location>
</feature>
<protein>
    <submittedName>
        <fullName evidence="2">Uncharacterized protein</fullName>
    </submittedName>
</protein>
<proteinExistence type="predicted"/>
<reference evidence="2 3" key="1">
    <citation type="submission" date="2016-06" db="EMBL/GenBank/DDBJ databases">
        <authorList>
            <person name="Kjaerup R.B."/>
            <person name="Dalgaard T.S."/>
            <person name="Juul-Madsen H.R."/>
        </authorList>
    </citation>
    <scope>NUCLEOTIDE SEQUENCE [LARGE SCALE GENOMIC DNA]</scope>
</reference>
<accession>A0A1X7SA46</accession>
<keyword evidence="3" id="KW-1185">Reference proteome</keyword>
<evidence type="ECO:0000313" key="3">
    <source>
        <dbReference type="Proteomes" id="UP000215127"/>
    </source>
</evidence>
<dbReference type="EMBL" id="LT853708">
    <property type="protein sequence ID" value="SMQ56543.1"/>
    <property type="molecule type" value="Genomic_DNA"/>
</dbReference>
<name>A0A1X7SA46_ZYMT9</name>
<organism evidence="2 3">
    <name type="scientific">Zymoseptoria tritici (strain ST99CH_3D7)</name>
    <dbReference type="NCBI Taxonomy" id="1276538"/>
    <lineage>
        <taxon>Eukaryota</taxon>
        <taxon>Fungi</taxon>
        <taxon>Dikarya</taxon>
        <taxon>Ascomycota</taxon>
        <taxon>Pezizomycotina</taxon>
        <taxon>Dothideomycetes</taxon>
        <taxon>Dothideomycetidae</taxon>
        <taxon>Mycosphaerellales</taxon>
        <taxon>Mycosphaerellaceae</taxon>
        <taxon>Zymoseptoria</taxon>
    </lineage>
</organism>
<dbReference type="Proteomes" id="UP000215127">
    <property type="component" value="Chromosome 20"/>
</dbReference>
<sequence length="115" mass="12969">MLQRCCSILELRAAVVSFVLPAWVDVGTKNCPPSTRMISSTGHQPGHAPTDRYTRFNELHRKAADENGKPTEYGSVVARIQQCSSKQTYDQTPQEKKWELAWMLQRGGSEKEDSD</sequence>
<dbReference type="AlphaFoldDB" id="A0A1X7SA46"/>
<keyword evidence="1" id="KW-0732">Signal</keyword>